<feature type="compositionally biased region" description="Low complexity" evidence="4">
    <location>
        <begin position="235"/>
        <end position="247"/>
    </location>
</feature>
<dbReference type="GO" id="GO:0000145">
    <property type="term" value="C:exocyst"/>
    <property type="evidence" value="ECO:0007669"/>
    <property type="project" value="InterPro"/>
</dbReference>
<feature type="region of interest" description="Disordered" evidence="4">
    <location>
        <begin position="1174"/>
        <end position="1216"/>
    </location>
</feature>
<keyword evidence="2" id="KW-0813">Transport</keyword>
<dbReference type="InterPro" id="IPR039481">
    <property type="entry name" value="EXOC2/Sec5_N_dom"/>
</dbReference>
<feature type="domain" description="Exocyst complex component EXOC2/Sec5 N-terminal" evidence="5">
    <location>
        <begin position="99"/>
        <end position="1177"/>
    </location>
</feature>
<protein>
    <submittedName>
        <fullName evidence="6">Exocyst complex component</fullName>
    </submittedName>
</protein>
<dbReference type="AlphaFoldDB" id="A0A167PIV9"/>
<reference evidence="6 7" key="1">
    <citation type="journal article" date="2016" name="Genome Biol. Evol.">
        <title>Divergent and convergent evolution of fungal pathogenicity.</title>
        <authorList>
            <person name="Shang Y."/>
            <person name="Xiao G."/>
            <person name="Zheng P."/>
            <person name="Cen K."/>
            <person name="Zhan S."/>
            <person name="Wang C."/>
        </authorList>
    </citation>
    <scope>NUCLEOTIDE SEQUENCE [LARGE SCALE GENOMIC DNA]</scope>
    <source>
        <strain evidence="6 7">RCEF 264</strain>
    </source>
</reference>
<name>A0A167PIV9_9HYPO</name>
<feature type="compositionally biased region" description="Gly residues" evidence="4">
    <location>
        <begin position="1086"/>
        <end position="1098"/>
    </location>
</feature>
<dbReference type="GO" id="GO:0006893">
    <property type="term" value="P:Golgi to plasma membrane transport"/>
    <property type="evidence" value="ECO:0007669"/>
    <property type="project" value="InterPro"/>
</dbReference>
<dbReference type="GO" id="GO:0006887">
    <property type="term" value="P:exocytosis"/>
    <property type="evidence" value="ECO:0007669"/>
    <property type="project" value="UniProtKB-KW"/>
</dbReference>
<dbReference type="PANTHER" id="PTHR13043">
    <property type="entry name" value="EXOCYST COMPLEX COMPONENT SEC5"/>
    <property type="match status" value="1"/>
</dbReference>
<evidence type="ECO:0000256" key="3">
    <source>
        <dbReference type="ARBA" id="ARBA00022483"/>
    </source>
</evidence>
<feature type="region of interest" description="Disordered" evidence="4">
    <location>
        <begin position="206"/>
        <end position="247"/>
    </location>
</feature>
<feature type="compositionally biased region" description="Low complexity" evidence="4">
    <location>
        <begin position="655"/>
        <end position="666"/>
    </location>
</feature>
<feature type="region of interest" description="Disordered" evidence="4">
    <location>
        <begin position="343"/>
        <end position="367"/>
    </location>
</feature>
<evidence type="ECO:0000256" key="4">
    <source>
        <dbReference type="SAM" id="MobiDB-lite"/>
    </source>
</evidence>
<keyword evidence="7" id="KW-1185">Reference proteome</keyword>
<dbReference type="Pfam" id="PF15469">
    <property type="entry name" value="Sec5"/>
    <property type="match status" value="1"/>
</dbReference>
<feature type="compositionally biased region" description="Low complexity" evidence="4">
    <location>
        <begin position="1197"/>
        <end position="1206"/>
    </location>
</feature>
<dbReference type="STRING" id="1081102.A0A167PIV9"/>
<feature type="compositionally biased region" description="Basic residues" evidence="4">
    <location>
        <begin position="58"/>
        <end position="69"/>
    </location>
</feature>
<feature type="region of interest" description="Disordered" evidence="4">
    <location>
        <begin position="655"/>
        <end position="702"/>
    </location>
</feature>
<feature type="compositionally biased region" description="Gly residues" evidence="4">
    <location>
        <begin position="1183"/>
        <end position="1196"/>
    </location>
</feature>
<feature type="region of interest" description="Disordered" evidence="4">
    <location>
        <begin position="1077"/>
        <end position="1098"/>
    </location>
</feature>
<feature type="compositionally biased region" description="Acidic residues" evidence="4">
    <location>
        <begin position="30"/>
        <end position="39"/>
    </location>
</feature>
<dbReference type="OrthoDB" id="26242at2759"/>
<feature type="region of interest" description="Disordered" evidence="4">
    <location>
        <begin position="19"/>
        <end position="102"/>
    </location>
</feature>
<dbReference type="InterPro" id="IPR029175">
    <property type="entry name" value="EXOC2/Sec5"/>
</dbReference>
<evidence type="ECO:0000256" key="2">
    <source>
        <dbReference type="ARBA" id="ARBA00022448"/>
    </source>
</evidence>
<dbReference type="PANTHER" id="PTHR13043:SF1">
    <property type="entry name" value="EXOCYST COMPLEX COMPONENT 2"/>
    <property type="match status" value="1"/>
</dbReference>
<comment type="caution">
    <text evidence="6">The sequence shown here is derived from an EMBL/GenBank/DDBJ whole genome shotgun (WGS) entry which is preliminary data.</text>
</comment>
<evidence type="ECO:0000256" key="1">
    <source>
        <dbReference type="ARBA" id="ARBA00010578"/>
    </source>
</evidence>
<feature type="compositionally biased region" description="Gly residues" evidence="4">
    <location>
        <begin position="1207"/>
        <end position="1216"/>
    </location>
</feature>
<evidence type="ECO:0000259" key="5">
    <source>
        <dbReference type="Pfam" id="PF15469"/>
    </source>
</evidence>
<organism evidence="6 7">
    <name type="scientific">Niveomyces insectorum RCEF 264</name>
    <dbReference type="NCBI Taxonomy" id="1081102"/>
    <lineage>
        <taxon>Eukaryota</taxon>
        <taxon>Fungi</taxon>
        <taxon>Dikarya</taxon>
        <taxon>Ascomycota</taxon>
        <taxon>Pezizomycotina</taxon>
        <taxon>Sordariomycetes</taxon>
        <taxon>Hypocreomycetidae</taxon>
        <taxon>Hypocreales</taxon>
        <taxon>Cordycipitaceae</taxon>
        <taxon>Niveomyces</taxon>
    </lineage>
</organism>
<accession>A0A167PIV9</accession>
<comment type="similarity">
    <text evidence="1">Belongs to the SEC5 family.</text>
</comment>
<proteinExistence type="inferred from homology"/>
<keyword evidence="3" id="KW-0268">Exocytosis</keyword>
<dbReference type="Proteomes" id="UP000076874">
    <property type="component" value="Unassembled WGS sequence"/>
</dbReference>
<dbReference type="EMBL" id="AZHD01000016">
    <property type="protein sequence ID" value="OAA56703.1"/>
    <property type="molecule type" value="Genomic_DNA"/>
</dbReference>
<gene>
    <name evidence="6" type="ORF">SPI_07710</name>
</gene>
<sequence>MTELERSLLDFYQIPTAFPDVWPADKDANDSDASDDDDSAVNKAGKSGKTAESEKDRQRKAKLNRRKSRYQALERAATHRASTLPGGPGAEKGVQRDEPDPLGTTDSVVLALKRNGITNIQDDPKLRNRFLLSSTTFSPALFLSQVHTNASTESLVAGLDVLSRSIDQKSASLKVLVESNFERFVRAKATIDNVYKEMKYHGGEPAPVLPPRHARHGSRSAAFRSSIGGPGSPGLGSPLAADTTTTAATTRKRNALVKESEYGVLGIKLPLLEAAAKAEDVWGPALNGRDKEAALRVVSSALQRCRAYVEISAAVADSIKRNDHETLVEEYHRARRLADEARALAAQAQPTKQTPKKDGGGGESDDSQLADEQLYQILLAARMWHDVEEQIQAYKRDVWRKLTSMHSVAATTRSASSAAPNTTASGSLLPVGGGPRDQHMELISLLLELGVEDNPIWVWLLSRYDYLKGLIQATCDRTKVEIEVLRRRLASADKPAPHAIAAHLRALGRQSNSIAAATVTVSGSASGSSGGSGGGSLANSKIGALDAPDVVGLWDKVYGFLLDLLGSQGLLGEVVEFGQTVAGFVNGQAQATLPTGYQGESQTHHRLSQQGAVDLQRGALELVDLIREHVFSFFTGPPPEDISLLFSPIPPSPRTPLSTTSLSASFPGGGSGNNGPLSPHSLRGDPRFMFDPKNPPPPSPRRGEAWEKFAFWPPWANSISGVHYLAKLLALVGTGASEMAGVTAGGSGGGSAEVDRLRTLVGAVRERCVAAMCAAWNKDAETIKYVEDWHRAADRRDVTRMPAAFAAFEGTIVAGLQKILYVSEAMSKPGAGDIVPPPPTKLLQMVRGQYVATLYKALSGMVENAERPVRKADDDWTTADAVAEGANGSAAAAAVATDPARAAALSSAVSLTGALSDSRASVLSLDNGAFNAGDRNVRMLLTLSNLQCLRAEVVPRLNTQFENAFSVKLTDETKTIRDVLGQIDTRLFMSYTRPSAEALRRIVRQGLLEPGSSAAAAATSAGGGKPREVRPYIYEALLLLVLVHAQVSTTAAPALTQQVLSHLLETTTRELLDALKQQPGTSGTSGTSGGGGRGQGTGGGLFDLNGLMQATLDVEFFAQALSQYTTERAGELQSQIYQALDARTDDVARARLQNELPEMRSVLKRLRETSRNEFACFRKPKRSGGGGGSSGGGGVGAKASSPSASLSGGGPAGVAM</sequence>
<evidence type="ECO:0000313" key="7">
    <source>
        <dbReference type="Proteomes" id="UP000076874"/>
    </source>
</evidence>
<evidence type="ECO:0000313" key="6">
    <source>
        <dbReference type="EMBL" id="OAA56703.1"/>
    </source>
</evidence>